<dbReference type="PANTHER" id="PTHR30055:SF234">
    <property type="entry name" value="HTH-TYPE TRANSCRIPTIONAL REGULATOR BETI"/>
    <property type="match status" value="1"/>
</dbReference>
<dbReference type="InterPro" id="IPR009057">
    <property type="entry name" value="Homeodomain-like_sf"/>
</dbReference>
<evidence type="ECO:0000256" key="2">
    <source>
        <dbReference type="ARBA" id="ARBA00023125"/>
    </source>
</evidence>
<keyword evidence="2 4" id="KW-0238">DNA-binding</keyword>
<keyword evidence="1" id="KW-0805">Transcription regulation</keyword>
<name>A0ABT4ZBR1_9RHOB</name>
<dbReference type="InterPro" id="IPR050109">
    <property type="entry name" value="HTH-type_TetR-like_transc_reg"/>
</dbReference>
<dbReference type="PROSITE" id="PS50977">
    <property type="entry name" value="HTH_TETR_2"/>
    <property type="match status" value="1"/>
</dbReference>
<dbReference type="PANTHER" id="PTHR30055">
    <property type="entry name" value="HTH-TYPE TRANSCRIPTIONAL REGULATOR RUTR"/>
    <property type="match status" value="1"/>
</dbReference>
<evidence type="ECO:0000313" key="7">
    <source>
        <dbReference type="Proteomes" id="UP001165641"/>
    </source>
</evidence>
<proteinExistence type="predicted"/>
<dbReference type="SUPFAM" id="SSF46689">
    <property type="entry name" value="Homeodomain-like"/>
    <property type="match status" value="1"/>
</dbReference>
<dbReference type="SUPFAM" id="SSF48498">
    <property type="entry name" value="Tetracyclin repressor-like, C-terminal domain"/>
    <property type="match status" value="1"/>
</dbReference>
<sequence>MLTGQRLRKGRKLAQVHKGASEIFHRDGYSGASVDDIARAARVSKATLYSYFPEKAAMFQEVILQTLEETAIQTPIRIAADCKAHEGVPELTRQIAAWQLSRPAISLQRLIIAESTRFPDIARRYHAIIDTILHDAIRTHLDRWVERAELTIADTAVAARQLVKLAGASLHDQPIAAAMPPDALDHHVDGIARAAAQLFLASNLTANTGPELRHASG</sequence>
<accession>A0ABT4ZBR1</accession>
<keyword evidence="3" id="KW-0804">Transcription</keyword>
<protein>
    <submittedName>
        <fullName evidence="6">TetR/AcrR family transcriptional regulator</fullName>
    </submittedName>
</protein>
<comment type="caution">
    <text evidence="6">The sequence shown here is derived from an EMBL/GenBank/DDBJ whole genome shotgun (WGS) entry which is preliminary data.</text>
</comment>
<evidence type="ECO:0000256" key="4">
    <source>
        <dbReference type="PROSITE-ProRule" id="PRU00335"/>
    </source>
</evidence>
<keyword evidence="7" id="KW-1185">Reference proteome</keyword>
<gene>
    <name evidence="6" type="ORF">PAF17_04315</name>
</gene>
<dbReference type="Proteomes" id="UP001165641">
    <property type="component" value="Unassembled WGS sequence"/>
</dbReference>
<dbReference type="InterPro" id="IPR036271">
    <property type="entry name" value="Tet_transcr_reg_TetR-rel_C_sf"/>
</dbReference>
<dbReference type="EMBL" id="JAQBIE010000004">
    <property type="protein sequence ID" value="MDB6176727.1"/>
    <property type="molecule type" value="Genomic_DNA"/>
</dbReference>
<feature type="domain" description="HTH tetR-type" evidence="5">
    <location>
        <begin position="10"/>
        <end position="70"/>
    </location>
</feature>
<evidence type="ECO:0000313" key="6">
    <source>
        <dbReference type="EMBL" id="MDB6176727.1"/>
    </source>
</evidence>
<dbReference type="Pfam" id="PF00440">
    <property type="entry name" value="TetR_N"/>
    <property type="match status" value="1"/>
</dbReference>
<dbReference type="InterPro" id="IPR039536">
    <property type="entry name" value="TetR_C_Proteobacteria"/>
</dbReference>
<dbReference type="RefSeq" id="WP_271887853.1">
    <property type="nucleotide sequence ID" value="NZ_JAQBIE010000004.1"/>
</dbReference>
<dbReference type="Pfam" id="PF14246">
    <property type="entry name" value="TetR_C_7"/>
    <property type="match status" value="1"/>
</dbReference>
<dbReference type="InterPro" id="IPR001647">
    <property type="entry name" value="HTH_TetR"/>
</dbReference>
<reference evidence="6" key="1">
    <citation type="submission" date="2022-12" db="EMBL/GenBank/DDBJ databases">
        <title>Paracoccus onchidii sp. nov., isolated from a marine invertebrate from the South China Sea.</title>
        <authorList>
            <person name="Xu S."/>
            <person name="Liu Z."/>
            <person name="Xu Y."/>
        </authorList>
    </citation>
    <scope>NUCLEOTIDE SEQUENCE</scope>
    <source>
        <strain evidence="6">Z330</strain>
    </source>
</reference>
<evidence type="ECO:0000256" key="1">
    <source>
        <dbReference type="ARBA" id="ARBA00023015"/>
    </source>
</evidence>
<feature type="DNA-binding region" description="H-T-H motif" evidence="4">
    <location>
        <begin position="33"/>
        <end position="52"/>
    </location>
</feature>
<organism evidence="6 7">
    <name type="scientific">Paracoccus onchidii</name>
    <dbReference type="NCBI Taxonomy" id="3017813"/>
    <lineage>
        <taxon>Bacteria</taxon>
        <taxon>Pseudomonadati</taxon>
        <taxon>Pseudomonadota</taxon>
        <taxon>Alphaproteobacteria</taxon>
        <taxon>Rhodobacterales</taxon>
        <taxon>Paracoccaceae</taxon>
        <taxon>Paracoccus</taxon>
    </lineage>
</organism>
<evidence type="ECO:0000256" key="3">
    <source>
        <dbReference type="ARBA" id="ARBA00023163"/>
    </source>
</evidence>
<dbReference type="Gene3D" id="1.10.357.10">
    <property type="entry name" value="Tetracycline Repressor, domain 2"/>
    <property type="match status" value="1"/>
</dbReference>
<evidence type="ECO:0000259" key="5">
    <source>
        <dbReference type="PROSITE" id="PS50977"/>
    </source>
</evidence>
<dbReference type="PRINTS" id="PR00455">
    <property type="entry name" value="HTHTETR"/>
</dbReference>